<evidence type="ECO:0000313" key="2">
    <source>
        <dbReference type="Proteomes" id="UP000326067"/>
    </source>
</evidence>
<protein>
    <recommendedName>
        <fullName evidence="3">Tryptophan--tRNA ligase</fullName>
    </recommendedName>
</protein>
<name>A0A5E7PS82_PSEFL</name>
<accession>A0A5E7PS82</accession>
<dbReference type="AlphaFoldDB" id="A0A5E7PS82"/>
<proteinExistence type="predicted"/>
<dbReference type="InterPro" id="IPR036913">
    <property type="entry name" value="YegP-like_sf"/>
</dbReference>
<dbReference type="SUPFAM" id="SSF160113">
    <property type="entry name" value="YegP-like"/>
    <property type="match status" value="1"/>
</dbReference>
<evidence type="ECO:0008006" key="3">
    <source>
        <dbReference type="Google" id="ProtNLM"/>
    </source>
</evidence>
<dbReference type="EMBL" id="CABVIC010000022">
    <property type="protein sequence ID" value="VVP52434.1"/>
    <property type="molecule type" value="Genomic_DNA"/>
</dbReference>
<gene>
    <name evidence="1" type="ORF">PS847_05450</name>
</gene>
<organism evidence="1 2">
    <name type="scientific">Pseudomonas fluorescens</name>
    <dbReference type="NCBI Taxonomy" id="294"/>
    <lineage>
        <taxon>Bacteria</taxon>
        <taxon>Pseudomonadati</taxon>
        <taxon>Pseudomonadota</taxon>
        <taxon>Gammaproteobacteria</taxon>
        <taxon>Pseudomonadales</taxon>
        <taxon>Pseudomonadaceae</taxon>
        <taxon>Pseudomonas</taxon>
    </lineage>
</organism>
<dbReference type="Proteomes" id="UP000326067">
    <property type="component" value="Unassembled WGS sequence"/>
</dbReference>
<evidence type="ECO:0000313" key="1">
    <source>
        <dbReference type="EMBL" id="VVP52434.1"/>
    </source>
</evidence>
<dbReference type="Gene3D" id="2.30.29.80">
    <property type="match status" value="1"/>
</dbReference>
<reference evidence="1 2" key="1">
    <citation type="submission" date="2019-09" db="EMBL/GenBank/DDBJ databases">
        <authorList>
            <person name="Chandra G."/>
            <person name="Truman W A."/>
        </authorList>
    </citation>
    <scope>NUCLEOTIDE SEQUENCE [LARGE SCALE GENOMIC DNA]</scope>
    <source>
        <strain evidence="1">PS847</strain>
    </source>
</reference>
<sequence>MEDLLLIGAKKARAVAARFLAELREDVGLRSLVNQSAAPVATKKKAEKAARFVSFREDDGSFRFRLLAADGEQLLLSRNFADGKAAGAVTKQLQSGDALDLRTEALGFSVWLDGAAVADSAEFADEASRDAAIAALRVALTTIED</sequence>